<reference evidence="2" key="1">
    <citation type="journal article" date="2019" name="Int. J. Syst. Evol. Microbiol.">
        <title>The Global Catalogue of Microorganisms (GCM) 10K type strain sequencing project: providing services to taxonomists for standard genome sequencing and annotation.</title>
        <authorList>
            <consortium name="The Broad Institute Genomics Platform"/>
            <consortium name="The Broad Institute Genome Sequencing Center for Infectious Disease"/>
            <person name="Wu L."/>
            <person name="Ma J."/>
        </authorList>
    </citation>
    <scope>NUCLEOTIDE SEQUENCE [LARGE SCALE GENOMIC DNA]</scope>
    <source>
        <strain evidence="2">JCM 6921</strain>
    </source>
</reference>
<evidence type="ECO:0000313" key="2">
    <source>
        <dbReference type="Proteomes" id="UP001500058"/>
    </source>
</evidence>
<dbReference type="EMBL" id="BAAATJ010000041">
    <property type="protein sequence ID" value="GAA2417813.1"/>
    <property type="molecule type" value="Genomic_DNA"/>
</dbReference>
<dbReference type="Proteomes" id="UP001500058">
    <property type="component" value="Unassembled WGS sequence"/>
</dbReference>
<sequence length="75" mass="7594">MFVQDAGENGGTVIAHSGGMAGHAALTYSTPGGGRPLTAALNYVDDAALSMAEAIQRLVKEVFHGGRAEPAQPAD</sequence>
<comment type="caution">
    <text evidence="1">The sequence shown here is derived from an EMBL/GenBank/DDBJ whole genome shotgun (WGS) entry which is preliminary data.</text>
</comment>
<evidence type="ECO:0008006" key="3">
    <source>
        <dbReference type="Google" id="ProtNLM"/>
    </source>
</evidence>
<proteinExistence type="predicted"/>
<evidence type="ECO:0000313" key="1">
    <source>
        <dbReference type="EMBL" id="GAA2417813.1"/>
    </source>
</evidence>
<dbReference type="RefSeq" id="WP_344633871.1">
    <property type="nucleotide sequence ID" value="NZ_BAAATJ010000041.1"/>
</dbReference>
<keyword evidence="2" id="KW-1185">Reference proteome</keyword>
<organism evidence="1 2">
    <name type="scientific">Streptomyces glaucosporus</name>
    <dbReference type="NCBI Taxonomy" id="284044"/>
    <lineage>
        <taxon>Bacteria</taxon>
        <taxon>Bacillati</taxon>
        <taxon>Actinomycetota</taxon>
        <taxon>Actinomycetes</taxon>
        <taxon>Kitasatosporales</taxon>
        <taxon>Streptomycetaceae</taxon>
        <taxon>Streptomyces</taxon>
    </lineage>
</organism>
<accession>A0ABP5W249</accession>
<gene>
    <name evidence="1" type="ORF">GCM10010420_55230</name>
</gene>
<protein>
    <recommendedName>
        <fullName evidence="3">Beta-lactamase-related domain-containing protein</fullName>
    </recommendedName>
</protein>
<name>A0ABP5W249_9ACTN</name>